<gene>
    <name evidence="1" type="ORF">FWK35_00023590</name>
</gene>
<comment type="caution">
    <text evidence="1">The sequence shown here is derived from an EMBL/GenBank/DDBJ whole genome shotgun (WGS) entry which is preliminary data.</text>
</comment>
<name>A0A6G0VWU7_APHCR</name>
<evidence type="ECO:0000313" key="1">
    <source>
        <dbReference type="EMBL" id="KAF0711618.1"/>
    </source>
</evidence>
<protein>
    <submittedName>
        <fullName evidence="1">Uncharacterized protein</fullName>
    </submittedName>
</protein>
<reference evidence="1 2" key="1">
    <citation type="submission" date="2019-08" db="EMBL/GenBank/DDBJ databases">
        <title>Whole genome of Aphis craccivora.</title>
        <authorList>
            <person name="Voronova N.V."/>
            <person name="Shulinski R.S."/>
            <person name="Bandarenka Y.V."/>
            <person name="Zhorov D.G."/>
            <person name="Warner D."/>
        </authorList>
    </citation>
    <scope>NUCLEOTIDE SEQUENCE [LARGE SCALE GENOMIC DNA]</scope>
    <source>
        <strain evidence="1">180601</strain>
        <tissue evidence="1">Whole Body</tissue>
    </source>
</reference>
<dbReference type="Proteomes" id="UP000478052">
    <property type="component" value="Unassembled WGS sequence"/>
</dbReference>
<feature type="non-terminal residue" evidence="1">
    <location>
        <position position="147"/>
    </location>
</feature>
<keyword evidence="2" id="KW-1185">Reference proteome</keyword>
<evidence type="ECO:0000313" key="2">
    <source>
        <dbReference type="Proteomes" id="UP000478052"/>
    </source>
</evidence>
<dbReference type="AlphaFoldDB" id="A0A6G0VWU7"/>
<dbReference type="PANTHER" id="PTHR31511">
    <property type="entry name" value="PROTEIN CBG23764"/>
    <property type="match status" value="1"/>
</dbReference>
<proteinExistence type="predicted"/>
<dbReference type="OrthoDB" id="6616771at2759"/>
<accession>A0A6G0VWU7</accession>
<sequence>MIILILKKFGNLDPAYYMTTPGFAFDCILKYTNVKLERLTDYNLLLYYESSIRGSICQSVKRYAKANIPGIKGLNYYPNKSISWITYLNCVNLYRKSMLTKLPFKDFEWVDDLDIDVTKIPDGSEVGYILEVDIDYPEYLHEKHNDF</sequence>
<dbReference type="PANTHER" id="PTHR31511:SF12">
    <property type="entry name" value="RHO TERMINATION FACTOR N-TERMINAL DOMAIN-CONTAINING PROTEIN"/>
    <property type="match status" value="1"/>
</dbReference>
<organism evidence="1 2">
    <name type="scientific">Aphis craccivora</name>
    <name type="common">Cowpea aphid</name>
    <dbReference type="NCBI Taxonomy" id="307492"/>
    <lineage>
        <taxon>Eukaryota</taxon>
        <taxon>Metazoa</taxon>
        <taxon>Ecdysozoa</taxon>
        <taxon>Arthropoda</taxon>
        <taxon>Hexapoda</taxon>
        <taxon>Insecta</taxon>
        <taxon>Pterygota</taxon>
        <taxon>Neoptera</taxon>
        <taxon>Paraneoptera</taxon>
        <taxon>Hemiptera</taxon>
        <taxon>Sternorrhyncha</taxon>
        <taxon>Aphidomorpha</taxon>
        <taxon>Aphidoidea</taxon>
        <taxon>Aphididae</taxon>
        <taxon>Aphidini</taxon>
        <taxon>Aphis</taxon>
        <taxon>Aphis</taxon>
    </lineage>
</organism>
<dbReference type="EMBL" id="VUJU01011202">
    <property type="protein sequence ID" value="KAF0711618.1"/>
    <property type="molecule type" value="Genomic_DNA"/>
</dbReference>